<proteinExistence type="predicted"/>
<dbReference type="AlphaFoldDB" id="A0A974CX10"/>
<evidence type="ECO:0000256" key="1">
    <source>
        <dbReference type="SAM" id="MobiDB-lite"/>
    </source>
</evidence>
<feature type="region of interest" description="Disordered" evidence="1">
    <location>
        <begin position="1"/>
        <end position="81"/>
    </location>
</feature>
<name>A0A974CX10_XENLA</name>
<feature type="compositionally biased region" description="Basic and acidic residues" evidence="1">
    <location>
        <begin position="1"/>
        <end position="15"/>
    </location>
</feature>
<protein>
    <submittedName>
        <fullName evidence="2">Uncharacterized protein</fullName>
    </submittedName>
</protein>
<evidence type="ECO:0000313" key="2">
    <source>
        <dbReference type="EMBL" id="OCT80051.1"/>
    </source>
</evidence>
<organism evidence="2 3">
    <name type="scientific">Xenopus laevis</name>
    <name type="common">African clawed frog</name>
    <dbReference type="NCBI Taxonomy" id="8355"/>
    <lineage>
        <taxon>Eukaryota</taxon>
        <taxon>Metazoa</taxon>
        <taxon>Chordata</taxon>
        <taxon>Craniata</taxon>
        <taxon>Vertebrata</taxon>
        <taxon>Euteleostomi</taxon>
        <taxon>Amphibia</taxon>
        <taxon>Batrachia</taxon>
        <taxon>Anura</taxon>
        <taxon>Pipoidea</taxon>
        <taxon>Pipidae</taxon>
        <taxon>Xenopodinae</taxon>
        <taxon>Xenopus</taxon>
        <taxon>Xenopus</taxon>
    </lineage>
</organism>
<feature type="non-terminal residue" evidence="2">
    <location>
        <position position="1"/>
    </location>
</feature>
<evidence type="ECO:0000313" key="3">
    <source>
        <dbReference type="Proteomes" id="UP000694892"/>
    </source>
</evidence>
<dbReference type="Proteomes" id="UP000694892">
    <property type="component" value="Chromosome 5L"/>
</dbReference>
<accession>A0A974CX10</accession>
<dbReference type="EMBL" id="CM004474">
    <property type="protein sequence ID" value="OCT80051.1"/>
    <property type="molecule type" value="Genomic_DNA"/>
</dbReference>
<reference evidence="3" key="1">
    <citation type="journal article" date="2016" name="Nature">
        <title>Genome evolution in the allotetraploid frog Xenopus laevis.</title>
        <authorList>
            <person name="Session A.M."/>
            <person name="Uno Y."/>
            <person name="Kwon T."/>
            <person name="Chapman J.A."/>
            <person name="Toyoda A."/>
            <person name="Takahashi S."/>
            <person name="Fukui A."/>
            <person name="Hikosaka A."/>
            <person name="Suzuki A."/>
            <person name="Kondo M."/>
            <person name="van Heeringen S.J."/>
            <person name="Quigley I."/>
            <person name="Heinz S."/>
            <person name="Ogino H."/>
            <person name="Ochi H."/>
            <person name="Hellsten U."/>
            <person name="Lyons J.B."/>
            <person name="Simakov O."/>
            <person name="Putnam N."/>
            <person name="Stites J."/>
            <person name="Kuroki Y."/>
            <person name="Tanaka T."/>
            <person name="Michiue T."/>
            <person name="Watanabe M."/>
            <person name="Bogdanovic O."/>
            <person name="Lister R."/>
            <person name="Georgiou G."/>
            <person name="Paranjpe S.S."/>
            <person name="van Kruijsbergen I."/>
            <person name="Shu S."/>
            <person name="Carlson J."/>
            <person name="Kinoshita T."/>
            <person name="Ohta Y."/>
            <person name="Mawaribuchi S."/>
            <person name="Jenkins J."/>
            <person name="Grimwood J."/>
            <person name="Schmutz J."/>
            <person name="Mitros T."/>
            <person name="Mozaffari S.V."/>
            <person name="Suzuki Y."/>
            <person name="Haramoto Y."/>
            <person name="Yamamoto T.S."/>
            <person name="Takagi C."/>
            <person name="Heald R."/>
            <person name="Miller K."/>
            <person name="Haudenschild C."/>
            <person name="Kitzman J."/>
            <person name="Nakayama T."/>
            <person name="Izutsu Y."/>
            <person name="Robert J."/>
            <person name="Fortriede J."/>
            <person name="Burns K."/>
            <person name="Lotay V."/>
            <person name="Karimi K."/>
            <person name="Yasuoka Y."/>
            <person name="Dichmann D.S."/>
            <person name="Flajnik M.F."/>
            <person name="Houston D.W."/>
            <person name="Shendure J."/>
            <person name="DuPasquier L."/>
            <person name="Vize P.D."/>
            <person name="Zorn A.M."/>
            <person name="Ito M."/>
            <person name="Marcotte E.M."/>
            <person name="Wallingford J.B."/>
            <person name="Ito Y."/>
            <person name="Asashima M."/>
            <person name="Ueno N."/>
            <person name="Matsuda Y."/>
            <person name="Veenstra G.J."/>
            <person name="Fujiyama A."/>
            <person name="Harland R.M."/>
            <person name="Taira M."/>
            <person name="Rokhsar D.S."/>
        </authorList>
    </citation>
    <scope>NUCLEOTIDE SEQUENCE [LARGE SCALE GENOMIC DNA]</scope>
    <source>
        <strain evidence="3">J</strain>
    </source>
</reference>
<feature type="compositionally biased region" description="Acidic residues" evidence="1">
    <location>
        <begin position="16"/>
        <end position="54"/>
    </location>
</feature>
<sequence>NLKADGKTGKKRSDADDSDDSDWDIDGEDDDEEISLGSMCEEDFENNNDDDGDENGGIFMETENDEIPGKKTGKKKSLKQKDTFASAEEFGDILDENTGSKFDNIGLNAMANRDNASTKQLKWEAERDNWVHNKDIKNILKRKRKFSKQKLHKKVKK</sequence>
<gene>
    <name evidence="2" type="ORF">XELAEV_180268732mg</name>
</gene>